<dbReference type="SUPFAM" id="SSF52540">
    <property type="entry name" value="P-loop containing nucleoside triphosphate hydrolases"/>
    <property type="match status" value="1"/>
</dbReference>
<evidence type="ECO:0000256" key="5">
    <source>
        <dbReference type="ARBA" id="ARBA00022840"/>
    </source>
</evidence>
<dbReference type="GO" id="GO:0005737">
    <property type="term" value="C:cytoplasm"/>
    <property type="evidence" value="ECO:0007669"/>
    <property type="project" value="UniProtKB-SubCell"/>
</dbReference>
<evidence type="ECO:0000313" key="9">
    <source>
        <dbReference type="EMBL" id="ATG97288.1"/>
    </source>
</evidence>
<protein>
    <recommendedName>
        <fullName evidence="8">Cytidylate kinase</fullName>
        <shortName evidence="8">CK</shortName>
        <ecNumber evidence="8">2.7.4.25</ecNumber>
    </recommendedName>
    <alternativeName>
        <fullName evidence="8">Cytidine monophosphate kinase</fullName>
        <shortName evidence="8">CMP kinase</shortName>
    </alternativeName>
</protein>
<keyword evidence="5 8" id="KW-0067">ATP-binding</keyword>
<gene>
    <name evidence="8" type="primary">cmk</name>
    <name evidence="9" type="ORF">CP520_00750</name>
</gene>
<dbReference type="AlphaFoldDB" id="A0A291IRC7"/>
<dbReference type="GO" id="GO:0036430">
    <property type="term" value="F:CMP kinase activity"/>
    <property type="evidence" value="ECO:0007669"/>
    <property type="project" value="RHEA"/>
</dbReference>
<evidence type="ECO:0000313" key="10">
    <source>
        <dbReference type="Proteomes" id="UP000232227"/>
    </source>
</evidence>
<evidence type="ECO:0000256" key="4">
    <source>
        <dbReference type="ARBA" id="ARBA00022777"/>
    </source>
</evidence>
<evidence type="ECO:0000256" key="1">
    <source>
        <dbReference type="ARBA" id="ARBA00009427"/>
    </source>
</evidence>
<keyword evidence="2 8" id="KW-0808">Transferase</keyword>
<keyword evidence="10" id="KW-1185">Reference proteome</keyword>
<dbReference type="GO" id="GO:0006220">
    <property type="term" value="P:pyrimidine nucleotide metabolic process"/>
    <property type="evidence" value="ECO:0007669"/>
    <property type="project" value="UniProtKB-UniRule"/>
</dbReference>
<accession>A0A291IRC7</accession>
<dbReference type="OrthoDB" id="9807434at2"/>
<comment type="catalytic activity">
    <reaction evidence="6 8">
        <text>dCMP + ATP = dCDP + ADP</text>
        <dbReference type="Rhea" id="RHEA:25094"/>
        <dbReference type="ChEBI" id="CHEBI:30616"/>
        <dbReference type="ChEBI" id="CHEBI:57566"/>
        <dbReference type="ChEBI" id="CHEBI:58593"/>
        <dbReference type="ChEBI" id="CHEBI:456216"/>
        <dbReference type="EC" id="2.7.4.25"/>
    </reaction>
</comment>
<dbReference type="HAMAP" id="MF_00238">
    <property type="entry name" value="Cytidyl_kinase_type1"/>
    <property type="match status" value="1"/>
</dbReference>
<name>A0A291IRC7_9MOLU</name>
<comment type="similarity">
    <text evidence="1 8">Belongs to the cytidylate kinase family. Type 1 subfamily.</text>
</comment>
<dbReference type="EMBL" id="CP023668">
    <property type="protein sequence ID" value="ATG97288.1"/>
    <property type="molecule type" value="Genomic_DNA"/>
</dbReference>
<evidence type="ECO:0000256" key="2">
    <source>
        <dbReference type="ARBA" id="ARBA00022679"/>
    </source>
</evidence>
<dbReference type="KEGG" id="mlac:CP520_00750"/>
<dbReference type="Proteomes" id="UP000232227">
    <property type="component" value="Chromosome"/>
</dbReference>
<dbReference type="InterPro" id="IPR003136">
    <property type="entry name" value="Cytidylate_kin"/>
</dbReference>
<keyword evidence="8" id="KW-0963">Cytoplasm</keyword>
<keyword evidence="4 8" id="KW-0418">Kinase</keyword>
<dbReference type="NCBIfam" id="TIGR00017">
    <property type="entry name" value="cmk"/>
    <property type="match status" value="1"/>
</dbReference>
<dbReference type="RefSeq" id="WP_096862576.1">
    <property type="nucleotide sequence ID" value="NZ_CP023668.1"/>
</dbReference>
<dbReference type="GO" id="GO:0005524">
    <property type="term" value="F:ATP binding"/>
    <property type="evidence" value="ECO:0007669"/>
    <property type="project" value="UniProtKB-UniRule"/>
</dbReference>
<dbReference type="Pfam" id="PF02224">
    <property type="entry name" value="Cytidylate_kin"/>
    <property type="match status" value="1"/>
</dbReference>
<dbReference type="CDD" id="cd02020">
    <property type="entry name" value="CMPK"/>
    <property type="match status" value="1"/>
</dbReference>
<reference evidence="9 10" key="1">
    <citation type="submission" date="2017-09" db="EMBL/GenBank/DDBJ databases">
        <title>SPAdes assembly of the Mesoplasma lactucae genome.</title>
        <authorList>
            <person name="Knight T.F."/>
            <person name="Rubinstein R."/>
            <person name="Citino T."/>
        </authorList>
    </citation>
    <scope>NUCLEOTIDE SEQUENCE [LARGE SCALE GENOMIC DNA]</scope>
    <source>
        <strain evidence="9 10">831-C4</strain>
    </source>
</reference>
<comment type="catalytic activity">
    <reaction evidence="7 8">
        <text>CMP + ATP = CDP + ADP</text>
        <dbReference type="Rhea" id="RHEA:11600"/>
        <dbReference type="ChEBI" id="CHEBI:30616"/>
        <dbReference type="ChEBI" id="CHEBI:58069"/>
        <dbReference type="ChEBI" id="CHEBI:60377"/>
        <dbReference type="ChEBI" id="CHEBI:456216"/>
        <dbReference type="EC" id="2.7.4.25"/>
    </reaction>
</comment>
<evidence type="ECO:0000256" key="7">
    <source>
        <dbReference type="ARBA" id="ARBA00048478"/>
    </source>
</evidence>
<evidence type="ECO:0000256" key="8">
    <source>
        <dbReference type="HAMAP-Rule" id="MF_00238"/>
    </source>
</evidence>
<organism evidence="9 10">
    <name type="scientific">Mesoplasma lactucae ATCC 49193</name>
    <dbReference type="NCBI Taxonomy" id="81460"/>
    <lineage>
        <taxon>Bacteria</taxon>
        <taxon>Bacillati</taxon>
        <taxon>Mycoplasmatota</taxon>
        <taxon>Mollicutes</taxon>
        <taxon>Entomoplasmatales</taxon>
        <taxon>Entomoplasmataceae</taxon>
        <taxon>Mesoplasma</taxon>
    </lineage>
</organism>
<proteinExistence type="inferred from homology"/>
<evidence type="ECO:0000256" key="3">
    <source>
        <dbReference type="ARBA" id="ARBA00022741"/>
    </source>
</evidence>
<comment type="caution">
    <text evidence="8">Lacks conserved residue(s) required for the propagation of feature annotation.</text>
</comment>
<evidence type="ECO:0000256" key="6">
    <source>
        <dbReference type="ARBA" id="ARBA00047615"/>
    </source>
</evidence>
<dbReference type="InterPro" id="IPR027417">
    <property type="entry name" value="P-loop_NTPase"/>
</dbReference>
<comment type="subcellular location">
    <subcellularLocation>
        <location evidence="8">Cytoplasm</location>
    </subcellularLocation>
</comment>
<keyword evidence="3 8" id="KW-0547">Nucleotide-binding</keyword>
<dbReference type="GO" id="GO:0036431">
    <property type="term" value="F:dCMP kinase activity"/>
    <property type="evidence" value="ECO:0007669"/>
    <property type="project" value="InterPro"/>
</dbReference>
<dbReference type="Gene3D" id="3.40.50.300">
    <property type="entry name" value="P-loop containing nucleotide triphosphate hydrolases"/>
    <property type="match status" value="1"/>
</dbReference>
<dbReference type="EC" id="2.7.4.25" evidence="8"/>
<dbReference type="InterPro" id="IPR011994">
    <property type="entry name" value="Cytidylate_kinase_dom"/>
</dbReference>
<sequence>MRKICVAVDGTAGSGKTFIFKQVAEKVNYELFDTGLLYRAFTYYCYLNKIDFNNKQAVIDSIKNFKFDIKDKKVLIGDNLDITDKLSTDAVTDNINKITIIPQVRDHMNVIEREIGYHPGMIELGRDITTVVLPDADLKIYLDAPLEVRAKRRYEQNLSEGINESYEEVERKIEQRDHTDKTREFGPLKVASDAWYLDSADYDSPEILVDKIVERIKKIEKEV</sequence>